<proteinExistence type="predicted"/>
<protein>
    <submittedName>
        <fullName evidence="1">Uncharacterized protein</fullName>
    </submittedName>
</protein>
<dbReference type="EMBL" id="GDIQ01080963">
    <property type="protein sequence ID" value="JAN13774.1"/>
    <property type="molecule type" value="Transcribed_RNA"/>
</dbReference>
<reference evidence="1" key="1">
    <citation type="submission" date="2015-10" db="EMBL/GenBank/DDBJ databases">
        <title>EvidentialGene: Evidence-directed Construction of Complete mRNA Transcriptomes without Genomes.</title>
        <authorList>
            <person name="Gilbert D.G."/>
        </authorList>
    </citation>
    <scope>NUCLEOTIDE SEQUENCE</scope>
</reference>
<accession>A0A0P6B785</accession>
<organism evidence="1">
    <name type="scientific">Daphnia magna</name>
    <dbReference type="NCBI Taxonomy" id="35525"/>
    <lineage>
        <taxon>Eukaryota</taxon>
        <taxon>Metazoa</taxon>
        <taxon>Ecdysozoa</taxon>
        <taxon>Arthropoda</taxon>
        <taxon>Crustacea</taxon>
        <taxon>Branchiopoda</taxon>
        <taxon>Diplostraca</taxon>
        <taxon>Cladocera</taxon>
        <taxon>Anomopoda</taxon>
        <taxon>Daphniidae</taxon>
        <taxon>Daphnia</taxon>
    </lineage>
</organism>
<evidence type="ECO:0000313" key="1">
    <source>
        <dbReference type="EMBL" id="JAN13774.1"/>
    </source>
</evidence>
<name>A0A0P6B785_9CRUS</name>
<dbReference type="AlphaFoldDB" id="A0A0P6B785"/>
<sequence>MNDCWVSLTTENCFRGWLFNVCPVARDAVCRDGLCFNPSFSAYGEPFDPHSEMVLHHQLGRGATDLAQRIPIRDLKHFVYH</sequence>